<keyword evidence="3 9" id="KW-0347">Helicase</keyword>
<evidence type="ECO:0000256" key="5">
    <source>
        <dbReference type="ARBA" id="ARBA00022884"/>
    </source>
</evidence>
<dbReference type="PROSITE" id="PS51194">
    <property type="entry name" value="HELICASE_CTER"/>
    <property type="match status" value="1"/>
</dbReference>
<dbReference type="InterPro" id="IPR014014">
    <property type="entry name" value="RNA_helicase_DEAD_Q_motif"/>
</dbReference>
<sequence length="852" mass="93684">MCIDRHRNGRSKTIATVTIIPPSPPPPSPQTRQHIKGCPHANQSYHCVLYIAHHPRRCEIKPLPPGALGLPLGRGRRLSLLHNEFIEQGPPSLVQEVSECVNLHRRRPRRRALDRARLAAVARERPSRRHTSTRDRPRATARRVDGDLIVHHPRARGASTGPRARAEGSRDARRLAMGGGGGDETTKKRAKKGRRTSEGDGEGGKRAKKTKAVEGAGEDGTDAGVEGLESVARTDGILSDATFASLELSAPTMRGIESMGFTTMTEVQARCVPPLLAGKDVLGAARTGSGKTLAFLVPSAELLYHAKFMPRNGTGVMVLSPTRELALQIYNVAQQLMEKHSQTHGLIIGGANRRAEAERLIKGVNLLVATPGRLLDHMQNTRGFTFSSLKVFVMDEADRMLDIGFEEEMRTIVKMLPKERQTMLFSATQTTKVEDLARLSLKSPIYIGVDDSRAVSTASGVEQGYCVVPSEQRFLLLFTFLKKNLKKKIMVFFSSCNSVKYHAELLNYIDIPVSDIHGKQKQQRRTTTFFEFCKAERGILLCTDVAARGLDIPAVDWIIQYDPPDDPKEYIHRVGRTARGTDGKGRALLFLIPEELAFLKYLKAAKVPLNEYEFPTKKIANVQSQLEKLVEKNYYLHTSARDAYRAYILAYNSHTLKDVYNVHSLNLVAVASSFGFHKPPKVQLNLDSKASKGRTKSRGEGGPGSDYRRQKGTGHKFSAENPYGRKSEGDSRQFRISRARTIENSSGFDLHVHRRRARYSVSLCLHARPAPDIGSSAIGVSLPSLGHDFARAAVACAHSLFIVLGVSPARSNASSPSSSSVSIASRSPAHPSIGVRVVVDDAPPNTRATLMA</sequence>
<dbReference type="Proteomes" id="UP000195557">
    <property type="component" value="Unassembled WGS sequence"/>
</dbReference>
<dbReference type="AlphaFoldDB" id="A0A1Y5I1U3"/>
<reference evidence="14" key="1">
    <citation type="submission" date="2017-04" db="EMBL/GenBank/DDBJ databases">
        <title>Population genomics of picophytoplankton unveils novel chromosome hypervariability.</title>
        <authorList>
            <consortium name="DOE Joint Genome Institute"/>
            <person name="Blanc-Mathieu R."/>
            <person name="Krasovec M."/>
            <person name="Hebrard M."/>
            <person name="Yau S."/>
            <person name="Desgranges E."/>
            <person name="Martin J."/>
            <person name="Schackwitz W."/>
            <person name="Kuo A."/>
            <person name="Salin G."/>
            <person name="Donnadieu C."/>
            <person name="Desdevises Y."/>
            <person name="Sanchez-Ferandin S."/>
            <person name="Moreau H."/>
            <person name="Rivals E."/>
            <person name="Grigoriev I.V."/>
            <person name="Grimsley N."/>
            <person name="Eyre-Walker A."/>
            <person name="Piganeau G."/>
        </authorList>
    </citation>
    <scope>NUCLEOTIDE SEQUENCE [LARGE SCALE GENOMIC DNA]</scope>
    <source>
        <strain evidence="14">RCC 1115</strain>
    </source>
</reference>
<dbReference type="InterPro" id="IPR027417">
    <property type="entry name" value="P-loop_NTPase"/>
</dbReference>
<dbReference type="Pfam" id="PF00270">
    <property type="entry name" value="DEAD"/>
    <property type="match status" value="1"/>
</dbReference>
<dbReference type="EMBL" id="KZ155832">
    <property type="protein sequence ID" value="OUS43470.1"/>
    <property type="molecule type" value="Genomic_DNA"/>
</dbReference>
<dbReference type="GO" id="GO:0003723">
    <property type="term" value="F:RNA binding"/>
    <property type="evidence" value="ECO:0007669"/>
    <property type="project" value="UniProtKB-UniRule"/>
</dbReference>
<dbReference type="InterPro" id="IPR001650">
    <property type="entry name" value="Helicase_C-like"/>
</dbReference>
<keyword evidence="5 9" id="KW-0694">RNA-binding</keyword>
<dbReference type="PROSITE" id="PS51195">
    <property type="entry name" value="Q_MOTIF"/>
    <property type="match status" value="1"/>
</dbReference>
<comment type="similarity">
    <text evidence="6">Belongs to the DEAD box helicase family. DDX18/HAS1 subfamily.</text>
</comment>
<feature type="compositionally biased region" description="Basic and acidic residues" evidence="10">
    <location>
        <begin position="723"/>
        <end position="733"/>
    </location>
</feature>
<dbReference type="Pfam" id="PF00271">
    <property type="entry name" value="Helicase_C"/>
    <property type="match status" value="1"/>
</dbReference>
<keyword evidence="2 9" id="KW-0378">Hydrolase</keyword>
<accession>A0A1Y5I1U3</accession>
<gene>
    <name evidence="14" type="ORF">BE221DRAFT_80905</name>
</gene>
<dbReference type="InterPro" id="IPR011545">
    <property type="entry name" value="DEAD/DEAH_box_helicase_dom"/>
</dbReference>
<feature type="short sequence motif" description="Q motif" evidence="8">
    <location>
        <begin position="241"/>
        <end position="269"/>
    </location>
</feature>
<feature type="compositionally biased region" description="Basic and acidic residues" evidence="10">
    <location>
        <begin position="132"/>
        <end position="150"/>
    </location>
</feature>
<dbReference type="SMART" id="SM00490">
    <property type="entry name" value="HELICc"/>
    <property type="match status" value="1"/>
</dbReference>
<dbReference type="CDD" id="cd18787">
    <property type="entry name" value="SF2_C_DEAD"/>
    <property type="match status" value="1"/>
</dbReference>
<evidence type="ECO:0000256" key="1">
    <source>
        <dbReference type="ARBA" id="ARBA00022741"/>
    </source>
</evidence>
<feature type="domain" description="Helicase C-terminal" evidence="12">
    <location>
        <begin position="460"/>
        <end position="630"/>
    </location>
</feature>
<feature type="domain" description="DEAD-box RNA helicase Q" evidence="13">
    <location>
        <begin position="241"/>
        <end position="269"/>
    </location>
</feature>
<dbReference type="GO" id="GO:0003724">
    <property type="term" value="F:RNA helicase activity"/>
    <property type="evidence" value="ECO:0007669"/>
    <property type="project" value="UniProtKB-EC"/>
</dbReference>
<keyword evidence="4 9" id="KW-0067">ATP-binding</keyword>
<comment type="domain">
    <text evidence="9">The Q motif is unique to and characteristic of the DEAD box family of RNA helicases and controls ATP binding and hydrolysis.</text>
</comment>
<evidence type="ECO:0000259" key="11">
    <source>
        <dbReference type="PROSITE" id="PS51192"/>
    </source>
</evidence>
<dbReference type="Gene3D" id="3.40.50.300">
    <property type="entry name" value="P-loop containing nucleotide triphosphate hydrolases"/>
    <property type="match status" value="2"/>
</dbReference>
<dbReference type="FunFam" id="3.40.50.300:FF:000379">
    <property type="entry name" value="RNA helicase"/>
    <property type="match status" value="1"/>
</dbReference>
<comment type="function">
    <text evidence="9">RNA helicase.</text>
</comment>
<evidence type="ECO:0000256" key="3">
    <source>
        <dbReference type="ARBA" id="ARBA00022806"/>
    </source>
</evidence>
<feature type="region of interest" description="Disordered" evidence="10">
    <location>
        <begin position="120"/>
        <end position="224"/>
    </location>
</feature>
<dbReference type="eggNOG" id="KOG0342">
    <property type="taxonomic scope" value="Eukaryota"/>
</dbReference>
<dbReference type="PROSITE" id="PS00039">
    <property type="entry name" value="DEAD_ATP_HELICASE"/>
    <property type="match status" value="1"/>
</dbReference>
<dbReference type="PROSITE" id="PS51192">
    <property type="entry name" value="HELICASE_ATP_BIND_1"/>
    <property type="match status" value="1"/>
</dbReference>
<evidence type="ECO:0000256" key="10">
    <source>
        <dbReference type="SAM" id="MobiDB-lite"/>
    </source>
</evidence>
<feature type="domain" description="Helicase ATP-binding" evidence="11">
    <location>
        <begin position="272"/>
        <end position="447"/>
    </location>
</feature>
<dbReference type="Pfam" id="PF13959">
    <property type="entry name" value="CTE_SPB4"/>
    <property type="match status" value="1"/>
</dbReference>
<dbReference type="GO" id="GO:0016887">
    <property type="term" value="F:ATP hydrolysis activity"/>
    <property type="evidence" value="ECO:0007669"/>
    <property type="project" value="RHEA"/>
</dbReference>
<evidence type="ECO:0000313" key="14">
    <source>
        <dbReference type="EMBL" id="OUS43470.1"/>
    </source>
</evidence>
<organism evidence="14">
    <name type="scientific">Ostreococcus tauri</name>
    <name type="common">Marine green alga</name>
    <dbReference type="NCBI Taxonomy" id="70448"/>
    <lineage>
        <taxon>Eukaryota</taxon>
        <taxon>Viridiplantae</taxon>
        <taxon>Chlorophyta</taxon>
        <taxon>Mamiellophyceae</taxon>
        <taxon>Mamiellales</taxon>
        <taxon>Bathycoccaceae</taxon>
        <taxon>Ostreococcus</taxon>
    </lineage>
</organism>
<dbReference type="GO" id="GO:0005524">
    <property type="term" value="F:ATP binding"/>
    <property type="evidence" value="ECO:0007669"/>
    <property type="project" value="UniProtKB-UniRule"/>
</dbReference>
<dbReference type="SMART" id="SM00487">
    <property type="entry name" value="DEXDc"/>
    <property type="match status" value="1"/>
</dbReference>
<dbReference type="SMART" id="SM01178">
    <property type="entry name" value="DUF4217"/>
    <property type="match status" value="1"/>
</dbReference>
<evidence type="ECO:0000256" key="2">
    <source>
        <dbReference type="ARBA" id="ARBA00022801"/>
    </source>
</evidence>
<evidence type="ECO:0000256" key="7">
    <source>
        <dbReference type="ARBA" id="ARBA00047984"/>
    </source>
</evidence>
<dbReference type="InterPro" id="IPR025313">
    <property type="entry name" value="SPB4-like_CTE"/>
</dbReference>
<evidence type="ECO:0000256" key="6">
    <source>
        <dbReference type="ARBA" id="ARBA00024357"/>
    </source>
</evidence>
<evidence type="ECO:0000256" key="8">
    <source>
        <dbReference type="PROSITE-ProRule" id="PRU00552"/>
    </source>
</evidence>
<protein>
    <recommendedName>
        <fullName evidence="9">ATP-dependent RNA helicase</fullName>
        <ecNumber evidence="9">3.6.4.13</ecNumber>
    </recommendedName>
</protein>
<evidence type="ECO:0000259" key="13">
    <source>
        <dbReference type="PROSITE" id="PS51195"/>
    </source>
</evidence>
<evidence type="ECO:0000256" key="9">
    <source>
        <dbReference type="RuleBase" id="RU365068"/>
    </source>
</evidence>
<dbReference type="InterPro" id="IPR044773">
    <property type="entry name" value="DDX18/Has1_DEADc"/>
</dbReference>
<feature type="region of interest" description="Disordered" evidence="10">
    <location>
        <begin position="685"/>
        <end position="733"/>
    </location>
</feature>
<dbReference type="EC" id="3.6.4.13" evidence="9"/>
<name>A0A1Y5I1U3_OSTTA</name>
<feature type="compositionally biased region" description="Basic and acidic residues" evidence="10">
    <location>
        <begin position="195"/>
        <end position="205"/>
    </location>
</feature>
<evidence type="ECO:0000259" key="12">
    <source>
        <dbReference type="PROSITE" id="PS51194"/>
    </source>
</evidence>
<dbReference type="CDD" id="cd17942">
    <property type="entry name" value="DEADc_DDX18"/>
    <property type="match status" value="1"/>
</dbReference>
<dbReference type="SUPFAM" id="SSF52540">
    <property type="entry name" value="P-loop containing nucleoside triphosphate hydrolases"/>
    <property type="match status" value="1"/>
</dbReference>
<keyword evidence="1 9" id="KW-0547">Nucleotide-binding</keyword>
<comment type="catalytic activity">
    <reaction evidence="7 9">
        <text>ATP + H2O = ADP + phosphate + H(+)</text>
        <dbReference type="Rhea" id="RHEA:13065"/>
        <dbReference type="ChEBI" id="CHEBI:15377"/>
        <dbReference type="ChEBI" id="CHEBI:15378"/>
        <dbReference type="ChEBI" id="CHEBI:30616"/>
        <dbReference type="ChEBI" id="CHEBI:43474"/>
        <dbReference type="ChEBI" id="CHEBI:456216"/>
        <dbReference type="EC" id="3.6.4.13"/>
    </reaction>
</comment>
<evidence type="ECO:0000256" key="4">
    <source>
        <dbReference type="ARBA" id="ARBA00022840"/>
    </source>
</evidence>
<dbReference type="InterPro" id="IPR000629">
    <property type="entry name" value="RNA-helicase_DEAD-box_CS"/>
</dbReference>
<dbReference type="PANTHER" id="PTHR24031">
    <property type="entry name" value="RNA HELICASE"/>
    <property type="match status" value="1"/>
</dbReference>
<proteinExistence type="inferred from homology"/>
<feature type="compositionally biased region" description="Basic and acidic residues" evidence="10">
    <location>
        <begin position="164"/>
        <end position="174"/>
    </location>
</feature>
<dbReference type="InterPro" id="IPR014001">
    <property type="entry name" value="Helicase_ATP-bd"/>
</dbReference>